<proteinExistence type="predicted"/>
<accession>A0A6A5G3E1</accession>
<dbReference type="AlphaFoldDB" id="A0A6A5G3E1"/>
<gene>
    <name evidence="2" type="ORF">GCK72_025976</name>
</gene>
<dbReference type="EMBL" id="WUAV01000006">
    <property type="protein sequence ID" value="KAF1749508.1"/>
    <property type="molecule type" value="Genomic_DNA"/>
</dbReference>
<feature type="transmembrane region" description="Helical" evidence="1">
    <location>
        <begin position="6"/>
        <end position="31"/>
    </location>
</feature>
<sequence length="146" mass="16757">MYDNDFLFWKFIVVIVFFGLMAAIFAVYRFYKMCTKKSRGFLKKENDNSTDDEEELVVFATNLLAETRLAHFSSHNSVLCREWFLEFDHLPTGGIGGAEQHSSTQIYLMIEKELSLRRVIFDRFDGNFTSSASMGKINNQSAPASP</sequence>
<keyword evidence="1" id="KW-0812">Transmembrane</keyword>
<dbReference type="CTD" id="78777986"/>
<dbReference type="Proteomes" id="UP000483820">
    <property type="component" value="Chromosome X"/>
</dbReference>
<evidence type="ECO:0000313" key="2">
    <source>
        <dbReference type="EMBL" id="KAF1749508.1"/>
    </source>
</evidence>
<keyword evidence="1" id="KW-1133">Transmembrane helix</keyword>
<evidence type="ECO:0000256" key="1">
    <source>
        <dbReference type="SAM" id="Phobius"/>
    </source>
</evidence>
<evidence type="ECO:0000313" key="3">
    <source>
        <dbReference type="Proteomes" id="UP000483820"/>
    </source>
</evidence>
<organism evidence="2 3">
    <name type="scientific">Caenorhabditis remanei</name>
    <name type="common">Caenorhabditis vulgaris</name>
    <dbReference type="NCBI Taxonomy" id="31234"/>
    <lineage>
        <taxon>Eukaryota</taxon>
        <taxon>Metazoa</taxon>
        <taxon>Ecdysozoa</taxon>
        <taxon>Nematoda</taxon>
        <taxon>Chromadorea</taxon>
        <taxon>Rhabditida</taxon>
        <taxon>Rhabditina</taxon>
        <taxon>Rhabditomorpha</taxon>
        <taxon>Rhabditoidea</taxon>
        <taxon>Rhabditidae</taxon>
        <taxon>Peloderinae</taxon>
        <taxon>Caenorhabditis</taxon>
    </lineage>
</organism>
<dbReference type="KEGG" id="crq:GCK72_025976"/>
<name>A0A6A5G3E1_CAERE</name>
<protein>
    <submittedName>
        <fullName evidence="2">Uncharacterized protein</fullName>
    </submittedName>
</protein>
<comment type="caution">
    <text evidence="2">The sequence shown here is derived from an EMBL/GenBank/DDBJ whole genome shotgun (WGS) entry which is preliminary data.</text>
</comment>
<dbReference type="RefSeq" id="XP_053580156.1">
    <property type="nucleotide sequence ID" value="XM_053736590.1"/>
</dbReference>
<keyword evidence="1" id="KW-0472">Membrane</keyword>
<reference evidence="2 3" key="1">
    <citation type="submission" date="2019-12" db="EMBL/GenBank/DDBJ databases">
        <title>Chromosome-level assembly of the Caenorhabditis remanei genome.</title>
        <authorList>
            <person name="Teterina A.A."/>
            <person name="Willis J.H."/>
            <person name="Phillips P.C."/>
        </authorList>
    </citation>
    <scope>NUCLEOTIDE SEQUENCE [LARGE SCALE GENOMIC DNA]</scope>
    <source>
        <strain evidence="2 3">PX506</strain>
        <tissue evidence="2">Whole organism</tissue>
    </source>
</reference>
<dbReference type="GeneID" id="78777986"/>